<proteinExistence type="inferred from homology"/>
<dbReference type="InterPro" id="IPR029044">
    <property type="entry name" value="Nucleotide-diphossugar_trans"/>
</dbReference>
<feature type="domain" description="MobA-like NTP transferase" evidence="9">
    <location>
        <begin position="5"/>
        <end position="120"/>
    </location>
</feature>
<feature type="binding site" evidence="8">
    <location>
        <position position="97"/>
    </location>
    <ligand>
        <name>GTP</name>
        <dbReference type="ChEBI" id="CHEBI:37565"/>
    </ligand>
</feature>
<evidence type="ECO:0000256" key="2">
    <source>
        <dbReference type="ARBA" id="ARBA00022679"/>
    </source>
</evidence>
<evidence type="ECO:0000259" key="9">
    <source>
        <dbReference type="Pfam" id="PF12804"/>
    </source>
</evidence>
<comment type="catalytic activity">
    <reaction evidence="8">
        <text>Mo-molybdopterin + GTP + H(+) = Mo-molybdopterin guanine dinucleotide + diphosphate</text>
        <dbReference type="Rhea" id="RHEA:34243"/>
        <dbReference type="ChEBI" id="CHEBI:15378"/>
        <dbReference type="ChEBI" id="CHEBI:33019"/>
        <dbReference type="ChEBI" id="CHEBI:37565"/>
        <dbReference type="ChEBI" id="CHEBI:71302"/>
        <dbReference type="ChEBI" id="CHEBI:71310"/>
        <dbReference type="EC" id="2.7.7.77"/>
    </reaction>
</comment>
<keyword evidence="11" id="KW-1185">Reference proteome</keyword>
<dbReference type="EC" id="2.7.7.77" evidence="8"/>
<evidence type="ECO:0000256" key="4">
    <source>
        <dbReference type="ARBA" id="ARBA00022741"/>
    </source>
</evidence>
<dbReference type="KEGG" id="tol:TOL_3520"/>
<gene>
    <name evidence="8" type="primary">mobA</name>
    <name evidence="10" type="ORF">TOL_3520</name>
</gene>
<reference evidence="10 11" key="1">
    <citation type="journal article" date="2013" name="Genome Announc.">
        <title>Genome Sequence of Thalassolituus oleivorans MIL-1 (DSM 14913T).</title>
        <authorList>
            <person name="Golyshin P.N."/>
            <person name="Werner J."/>
            <person name="Chernikova T.N."/>
            <person name="Tran H."/>
            <person name="Ferrer M."/>
            <person name="Yakimov M.M."/>
            <person name="Teeling H."/>
            <person name="Golyshina O.V."/>
        </authorList>
    </citation>
    <scope>NUCLEOTIDE SEQUENCE [LARGE SCALE GENOMIC DNA]</scope>
    <source>
        <strain evidence="10 11">MIL-1</strain>
    </source>
</reference>
<comment type="subcellular location">
    <subcellularLocation>
        <location evidence="8">Cytoplasm</location>
    </subcellularLocation>
</comment>
<dbReference type="InterPro" id="IPR013482">
    <property type="entry name" value="Molybde_CF_guanTrfase"/>
</dbReference>
<dbReference type="GO" id="GO:0046872">
    <property type="term" value="F:metal ion binding"/>
    <property type="evidence" value="ECO:0007669"/>
    <property type="project" value="UniProtKB-KW"/>
</dbReference>
<evidence type="ECO:0000256" key="7">
    <source>
        <dbReference type="ARBA" id="ARBA00023150"/>
    </source>
</evidence>
<dbReference type="PANTHER" id="PTHR19136:SF81">
    <property type="entry name" value="MOLYBDENUM COFACTOR GUANYLYLTRANSFERASE"/>
    <property type="match status" value="1"/>
</dbReference>
<feature type="binding site" evidence="8">
    <location>
        <position position="67"/>
    </location>
    <ligand>
        <name>GTP</name>
        <dbReference type="ChEBI" id="CHEBI:37565"/>
    </ligand>
</feature>
<comment type="similarity">
    <text evidence="8">Belongs to the MobA family.</text>
</comment>
<dbReference type="HOGENOM" id="CLU_055597_3_1_6"/>
<evidence type="ECO:0000256" key="1">
    <source>
        <dbReference type="ARBA" id="ARBA00022490"/>
    </source>
</evidence>
<keyword evidence="5 8" id="KW-0460">Magnesium</keyword>
<comment type="domain">
    <text evidence="8">The N-terminal domain determines nucleotide recognition and specific binding, while the C-terminal domain determines the specific binding to the target protein.</text>
</comment>
<evidence type="ECO:0000256" key="8">
    <source>
        <dbReference type="HAMAP-Rule" id="MF_00316"/>
    </source>
</evidence>
<evidence type="ECO:0000256" key="5">
    <source>
        <dbReference type="ARBA" id="ARBA00022842"/>
    </source>
</evidence>
<dbReference type="Pfam" id="PF12804">
    <property type="entry name" value="NTP_transf_3"/>
    <property type="match status" value="1"/>
</dbReference>
<dbReference type="EMBL" id="HF680312">
    <property type="protein sequence ID" value="CCU73905.1"/>
    <property type="molecule type" value="Genomic_DNA"/>
</dbReference>
<keyword evidence="4 8" id="KW-0547">Nucleotide-binding</keyword>
<dbReference type="SUPFAM" id="SSF53448">
    <property type="entry name" value="Nucleotide-diphospho-sugar transferases"/>
    <property type="match status" value="1"/>
</dbReference>
<comment type="caution">
    <text evidence="8">Lacks conserved residue(s) required for the propagation of feature annotation.</text>
</comment>
<dbReference type="GO" id="GO:0005737">
    <property type="term" value="C:cytoplasm"/>
    <property type="evidence" value="ECO:0007669"/>
    <property type="project" value="UniProtKB-SubCell"/>
</dbReference>
<comment type="subunit">
    <text evidence="8">Monomer.</text>
</comment>
<dbReference type="InterPro" id="IPR025877">
    <property type="entry name" value="MobA-like_NTP_Trfase"/>
</dbReference>
<dbReference type="PATRIC" id="fig|1298593.3.peg.3400"/>
<comment type="cofactor">
    <cofactor evidence="8">
        <name>Mg(2+)</name>
        <dbReference type="ChEBI" id="CHEBI:18420"/>
    </cofactor>
</comment>
<dbReference type="GO" id="GO:1902758">
    <property type="term" value="P:bis(molybdopterin guanine dinucleotide)molybdenum biosynthetic process"/>
    <property type="evidence" value="ECO:0007669"/>
    <property type="project" value="TreeGrafter"/>
</dbReference>
<organism evidence="10 11">
    <name type="scientific">Thalassolituus oleivorans MIL-1</name>
    <dbReference type="NCBI Taxonomy" id="1298593"/>
    <lineage>
        <taxon>Bacteria</taxon>
        <taxon>Pseudomonadati</taxon>
        <taxon>Pseudomonadota</taxon>
        <taxon>Gammaproteobacteria</taxon>
        <taxon>Oceanospirillales</taxon>
        <taxon>Oceanospirillaceae</taxon>
        <taxon>Thalassolituus</taxon>
    </lineage>
</organism>
<dbReference type="GO" id="GO:0005525">
    <property type="term" value="F:GTP binding"/>
    <property type="evidence" value="ECO:0007669"/>
    <property type="project" value="UniProtKB-UniRule"/>
</dbReference>
<dbReference type="eggNOG" id="COG0746">
    <property type="taxonomic scope" value="Bacteria"/>
</dbReference>
<dbReference type="GO" id="GO:0061603">
    <property type="term" value="F:molybdenum cofactor guanylyltransferase activity"/>
    <property type="evidence" value="ECO:0007669"/>
    <property type="project" value="UniProtKB-EC"/>
</dbReference>
<dbReference type="Gene3D" id="3.90.550.10">
    <property type="entry name" value="Spore Coat Polysaccharide Biosynthesis Protein SpsA, Chain A"/>
    <property type="match status" value="1"/>
</dbReference>
<dbReference type="HAMAP" id="MF_00316">
    <property type="entry name" value="MobA"/>
    <property type="match status" value="1"/>
</dbReference>
<dbReference type="CDD" id="cd02503">
    <property type="entry name" value="MobA"/>
    <property type="match status" value="1"/>
</dbReference>
<comment type="function">
    <text evidence="8">Transfers a GMP moiety from GTP to Mo-molybdopterin (Mo-MPT) cofactor (Moco or molybdenum cofactor) to form Mo-molybdopterin guanine dinucleotide (Mo-MGD) cofactor.</text>
</comment>
<accession>M5DWF2</accession>
<protein>
    <recommendedName>
        <fullName evidence="8">Molybdenum cofactor guanylyltransferase</fullName>
        <shortName evidence="8">MoCo guanylyltransferase</shortName>
        <ecNumber evidence="8">2.7.7.77</ecNumber>
    </recommendedName>
    <alternativeName>
        <fullName evidence="8">GTP:molybdopterin guanylyltransferase</fullName>
    </alternativeName>
    <alternativeName>
        <fullName evidence="8">Mo-MPT guanylyltransferase</fullName>
    </alternativeName>
    <alternativeName>
        <fullName evidence="8">Molybdopterin guanylyltransferase</fullName>
    </alternativeName>
    <alternativeName>
        <fullName evidence="8">Molybdopterin-guanine dinucleotide synthase</fullName>
        <shortName evidence="8">MGD synthase</shortName>
    </alternativeName>
</protein>
<name>M5DWF2_9GAMM</name>
<keyword evidence="1 8" id="KW-0963">Cytoplasm</keyword>
<keyword evidence="3 8" id="KW-0479">Metal-binding</keyword>
<evidence type="ECO:0000313" key="11">
    <source>
        <dbReference type="Proteomes" id="UP000011866"/>
    </source>
</evidence>
<keyword evidence="2 8" id="KW-0808">Transferase</keyword>
<evidence type="ECO:0000313" key="10">
    <source>
        <dbReference type="EMBL" id="CCU73905.1"/>
    </source>
</evidence>
<keyword evidence="6 8" id="KW-0342">GTP-binding</keyword>
<feature type="binding site" evidence="8">
    <location>
        <position position="20"/>
    </location>
    <ligand>
        <name>GTP</name>
        <dbReference type="ChEBI" id="CHEBI:37565"/>
    </ligand>
</feature>
<keyword evidence="7 8" id="KW-0501">Molybdenum cofactor biosynthesis</keyword>
<evidence type="ECO:0000256" key="6">
    <source>
        <dbReference type="ARBA" id="ARBA00023134"/>
    </source>
</evidence>
<dbReference type="RefSeq" id="WP_015488605.1">
    <property type="nucleotide sequence ID" value="NC_020888.1"/>
</dbReference>
<dbReference type="GeneID" id="79178225"/>
<evidence type="ECO:0000256" key="3">
    <source>
        <dbReference type="ARBA" id="ARBA00022723"/>
    </source>
</evidence>
<dbReference type="PANTHER" id="PTHR19136">
    <property type="entry name" value="MOLYBDENUM COFACTOR GUANYLYLTRANSFERASE"/>
    <property type="match status" value="1"/>
</dbReference>
<sequence length="197" mass="21500">MSVIGVVLAGGKSSRMGQDKALLRLPNGKTLLEHSIELLNGLGLADVVISRATRPDKIAQDISCIADQTFNLGPLSGIAAVINARPEANALLIIPVDLPFLTDELLAELLERGQNLQCASYFCKHYLPCYLPINNTTTSYIAQQLENPDARRSVFGLLKNANALALPVDSNFLANANTPEEWQRVFRHYSSHSFKGI</sequence>
<feature type="binding site" evidence="8">
    <location>
        <position position="97"/>
    </location>
    <ligand>
        <name>Mg(2+)</name>
        <dbReference type="ChEBI" id="CHEBI:18420"/>
    </ligand>
</feature>
<dbReference type="AlphaFoldDB" id="M5DWF2"/>
<feature type="binding site" evidence="8">
    <location>
        <begin position="8"/>
        <end position="10"/>
    </location>
    <ligand>
        <name>GTP</name>
        <dbReference type="ChEBI" id="CHEBI:37565"/>
    </ligand>
</feature>
<dbReference type="Proteomes" id="UP000011866">
    <property type="component" value="Chromosome"/>
</dbReference>